<accession>A0A2J6RMA2</accession>
<dbReference type="AlphaFoldDB" id="A0A2J6RMA2"/>
<dbReference type="InterPro" id="IPR000210">
    <property type="entry name" value="BTB/POZ_dom"/>
</dbReference>
<evidence type="ECO:0000313" key="3">
    <source>
        <dbReference type="EMBL" id="PMD39651.1"/>
    </source>
</evidence>
<evidence type="ECO:0000313" key="4">
    <source>
        <dbReference type="Proteomes" id="UP000235786"/>
    </source>
</evidence>
<dbReference type="Gene3D" id="3.30.710.10">
    <property type="entry name" value="Potassium Channel Kv1.1, Chain A"/>
    <property type="match status" value="1"/>
</dbReference>
<dbReference type="PROSITE" id="PS50097">
    <property type="entry name" value="BTB"/>
    <property type="match status" value="1"/>
</dbReference>
<dbReference type="PANTHER" id="PTHR47843">
    <property type="entry name" value="BTB DOMAIN-CONTAINING PROTEIN-RELATED"/>
    <property type="match status" value="1"/>
</dbReference>
<feature type="region of interest" description="Disordered" evidence="1">
    <location>
        <begin position="1"/>
        <end position="29"/>
    </location>
</feature>
<evidence type="ECO:0000256" key="1">
    <source>
        <dbReference type="SAM" id="MobiDB-lite"/>
    </source>
</evidence>
<dbReference type="Pfam" id="PF00651">
    <property type="entry name" value="BTB"/>
    <property type="match status" value="1"/>
</dbReference>
<feature type="domain" description="BTB" evidence="2">
    <location>
        <begin position="53"/>
        <end position="122"/>
    </location>
</feature>
<dbReference type="EMBL" id="KZ613946">
    <property type="protein sequence ID" value="PMD39651.1"/>
    <property type="molecule type" value="Genomic_DNA"/>
</dbReference>
<gene>
    <name evidence="3" type="ORF">L207DRAFT_529604</name>
</gene>
<dbReference type="PANTHER" id="PTHR47843:SF7">
    <property type="entry name" value="BTB DOMAIN-CONTAINING PROTEIN"/>
    <property type="match status" value="1"/>
</dbReference>
<name>A0A2J6RMA2_HYAVF</name>
<sequence>MRLTRGLRTSSTPPHTFTVNSPSPLKTGNSRIMASEKAPETASKALEPNLGTEMVKIYIGPKRKEFVIHKKLICKAADYFDRAFNENFMEGQEGITYMPEDKPGAFSLFVDWLYRSKIPTGSTESYIVDVHHLWIFATKICLTKLADNIMDKIRDTCKKYDFFVSDELIREVWPLTARGAPIRGWVLDLKIHELFVNGEADDDNPSIFVFVKKGKFRDIYSWIKDDVDLFEMFMEKFQCMVQSGEKGMFDPRNRVKKDNRGCRYHGHEEENCVLTSAKKPPKMQRLRGVSIRSFDL</sequence>
<dbReference type="SUPFAM" id="SSF54695">
    <property type="entry name" value="POZ domain"/>
    <property type="match status" value="1"/>
</dbReference>
<dbReference type="CDD" id="cd18186">
    <property type="entry name" value="BTB_POZ_ZBTB_KLHL-like"/>
    <property type="match status" value="1"/>
</dbReference>
<reference evidence="3 4" key="1">
    <citation type="submission" date="2016-04" db="EMBL/GenBank/DDBJ databases">
        <title>A degradative enzymes factory behind the ericoid mycorrhizal symbiosis.</title>
        <authorList>
            <consortium name="DOE Joint Genome Institute"/>
            <person name="Martino E."/>
            <person name="Morin E."/>
            <person name="Grelet G."/>
            <person name="Kuo A."/>
            <person name="Kohler A."/>
            <person name="Daghino S."/>
            <person name="Barry K."/>
            <person name="Choi C."/>
            <person name="Cichocki N."/>
            <person name="Clum A."/>
            <person name="Copeland A."/>
            <person name="Hainaut M."/>
            <person name="Haridas S."/>
            <person name="Labutti K."/>
            <person name="Lindquist E."/>
            <person name="Lipzen A."/>
            <person name="Khouja H.-R."/>
            <person name="Murat C."/>
            <person name="Ohm R."/>
            <person name="Olson A."/>
            <person name="Spatafora J."/>
            <person name="Veneault-Fourrey C."/>
            <person name="Henrissat B."/>
            <person name="Grigoriev I."/>
            <person name="Martin F."/>
            <person name="Perotto S."/>
        </authorList>
    </citation>
    <scope>NUCLEOTIDE SEQUENCE [LARGE SCALE GENOMIC DNA]</scope>
    <source>
        <strain evidence="3 4">F</strain>
    </source>
</reference>
<dbReference type="Proteomes" id="UP000235786">
    <property type="component" value="Unassembled WGS sequence"/>
</dbReference>
<evidence type="ECO:0000259" key="2">
    <source>
        <dbReference type="PROSITE" id="PS50097"/>
    </source>
</evidence>
<dbReference type="OrthoDB" id="6359816at2759"/>
<feature type="compositionally biased region" description="Polar residues" evidence="1">
    <location>
        <begin position="7"/>
        <end position="29"/>
    </location>
</feature>
<proteinExistence type="predicted"/>
<organism evidence="3 4">
    <name type="scientific">Hyaloscypha variabilis (strain UAMH 11265 / GT02V1 / F)</name>
    <name type="common">Meliniomyces variabilis</name>
    <dbReference type="NCBI Taxonomy" id="1149755"/>
    <lineage>
        <taxon>Eukaryota</taxon>
        <taxon>Fungi</taxon>
        <taxon>Dikarya</taxon>
        <taxon>Ascomycota</taxon>
        <taxon>Pezizomycotina</taxon>
        <taxon>Leotiomycetes</taxon>
        <taxon>Helotiales</taxon>
        <taxon>Hyaloscyphaceae</taxon>
        <taxon>Hyaloscypha</taxon>
        <taxon>Hyaloscypha variabilis</taxon>
    </lineage>
</organism>
<protein>
    <recommendedName>
        <fullName evidence="2">BTB domain-containing protein</fullName>
    </recommendedName>
</protein>
<dbReference type="InterPro" id="IPR011333">
    <property type="entry name" value="SKP1/BTB/POZ_sf"/>
</dbReference>
<keyword evidence="4" id="KW-1185">Reference proteome</keyword>